<feature type="region of interest" description="Disordered" evidence="1">
    <location>
        <begin position="7"/>
        <end position="37"/>
    </location>
</feature>
<dbReference type="GeneID" id="17286920"/>
<proteinExistence type="predicted"/>
<dbReference type="AlphaFoldDB" id="A0A0D3L0W5"/>
<evidence type="ECO:0008006" key="4">
    <source>
        <dbReference type="Google" id="ProtNLM"/>
    </source>
</evidence>
<dbReference type="RefSeq" id="XP_005794079.1">
    <property type="nucleotide sequence ID" value="XM_005794022.1"/>
</dbReference>
<sequence length="236" mass="25209">MHTVFRLRMPARRGAQNAACGGGGGGDGGGSSPPRPQRALGLEAAAEAAESRRLPEGETAARRRPYCVVVDDDELVQVVMAAQLKDLGPRTHAVFTLGVTHEEQFAMEDVIMGALALELPPPHAAASVAVIDLNLTLPPPQVPRALARARPRRGAVDTQRRLRPREALGGRLRARGFGGKIIIHTGESLSSLEELRRSPLVDEVIEKGSGRRFKAQFLEIMAGGLHSGERASRTCG</sequence>
<dbReference type="PaxDb" id="2903-EOD41650"/>
<dbReference type="KEGG" id="ehx:EMIHUDRAFT_431752"/>
<reference evidence="2" key="2">
    <citation type="submission" date="2024-10" db="UniProtKB">
        <authorList>
            <consortium name="EnsemblProtists"/>
        </authorList>
    </citation>
    <scope>IDENTIFICATION</scope>
</reference>
<evidence type="ECO:0000313" key="3">
    <source>
        <dbReference type="Proteomes" id="UP000013827"/>
    </source>
</evidence>
<dbReference type="HOGENOM" id="CLU_1177245_0_0_1"/>
<feature type="compositionally biased region" description="Gly residues" evidence="1">
    <location>
        <begin position="20"/>
        <end position="31"/>
    </location>
</feature>
<dbReference type="EnsemblProtists" id="EOD41650">
    <property type="protein sequence ID" value="EOD41650"/>
    <property type="gene ID" value="EMIHUDRAFT_431752"/>
</dbReference>
<protein>
    <recommendedName>
        <fullName evidence="4">Response regulatory domain-containing protein</fullName>
    </recommendedName>
</protein>
<keyword evidence="3" id="KW-1185">Reference proteome</keyword>
<name>A0A0D3L0W5_EMIH1</name>
<reference evidence="3" key="1">
    <citation type="journal article" date="2013" name="Nature">
        <title>Pan genome of the phytoplankton Emiliania underpins its global distribution.</title>
        <authorList>
            <person name="Read B.A."/>
            <person name="Kegel J."/>
            <person name="Klute M.J."/>
            <person name="Kuo A."/>
            <person name="Lefebvre S.C."/>
            <person name="Maumus F."/>
            <person name="Mayer C."/>
            <person name="Miller J."/>
            <person name="Monier A."/>
            <person name="Salamov A."/>
            <person name="Young J."/>
            <person name="Aguilar M."/>
            <person name="Claverie J.M."/>
            <person name="Frickenhaus S."/>
            <person name="Gonzalez K."/>
            <person name="Herman E.K."/>
            <person name="Lin Y.C."/>
            <person name="Napier J."/>
            <person name="Ogata H."/>
            <person name="Sarno A.F."/>
            <person name="Shmutz J."/>
            <person name="Schroeder D."/>
            <person name="de Vargas C."/>
            <person name="Verret F."/>
            <person name="von Dassow P."/>
            <person name="Valentin K."/>
            <person name="Van de Peer Y."/>
            <person name="Wheeler G."/>
            <person name="Dacks J.B."/>
            <person name="Delwiche C.F."/>
            <person name="Dyhrman S.T."/>
            <person name="Glockner G."/>
            <person name="John U."/>
            <person name="Richards T."/>
            <person name="Worden A.Z."/>
            <person name="Zhang X."/>
            <person name="Grigoriev I.V."/>
            <person name="Allen A.E."/>
            <person name="Bidle K."/>
            <person name="Borodovsky M."/>
            <person name="Bowler C."/>
            <person name="Brownlee C."/>
            <person name="Cock J.M."/>
            <person name="Elias M."/>
            <person name="Gladyshev V.N."/>
            <person name="Groth M."/>
            <person name="Guda C."/>
            <person name="Hadaegh A."/>
            <person name="Iglesias-Rodriguez M.D."/>
            <person name="Jenkins J."/>
            <person name="Jones B.M."/>
            <person name="Lawson T."/>
            <person name="Leese F."/>
            <person name="Lindquist E."/>
            <person name="Lobanov A."/>
            <person name="Lomsadze A."/>
            <person name="Malik S.B."/>
            <person name="Marsh M.E."/>
            <person name="Mackinder L."/>
            <person name="Mock T."/>
            <person name="Mueller-Roeber B."/>
            <person name="Pagarete A."/>
            <person name="Parker M."/>
            <person name="Probert I."/>
            <person name="Quesneville H."/>
            <person name="Raines C."/>
            <person name="Rensing S.A."/>
            <person name="Riano-Pachon D.M."/>
            <person name="Richier S."/>
            <person name="Rokitta S."/>
            <person name="Shiraiwa Y."/>
            <person name="Soanes D.M."/>
            <person name="van der Giezen M."/>
            <person name="Wahlund T.M."/>
            <person name="Williams B."/>
            <person name="Wilson W."/>
            <person name="Wolfe G."/>
            <person name="Wurch L.L."/>
        </authorList>
    </citation>
    <scope>NUCLEOTIDE SEQUENCE</scope>
</reference>
<evidence type="ECO:0000256" key="1">
    <source>
        <dbReference type="SAM" id="MobiDB-lite"/>
    </source>
</evidence>
<evidence type="ECO:0000313" key="2">
    <source>
        <dbReference type="EnsemblProtists" id="EOD41650"/>
    </source>
</evidence>
<dbReference type="Proteomes" id="UP000013827">
    <property type="component" value="Unassembled WGS sequence"/>
</dbReference>
<organism evidence="2 3">
    <name type="scientific">Emiliania huxleyi (strain CCMP1516)</name>
    <dbReference type="NCBI Taxonomy" id="280463"/>
    <lineage>
        <taxon>Eukaryota</taxon>
        <taxon>Haptista</taxon>
        <taxon>Haptophyta</taxon>
        <taxon>Prymnesiophyceae</taxon>
        <taxon>Isochrysidales</taxon>
        <taxon>Noelaerhabdaceae</taxon>
        <taxon>Emiliania</taxon>
    </lineage>
</organism>
<accession>A0A0D3L0W5</accession>